<protein>
    <submittedName>
        <fullName evidence="1">Uncharacterized protein</fullName>
    </submittedName>
</protein>
<proteinExistence type="predicted"/>
<dbReference type="Proteomes" id="UP001437256">
    <property type="component" value="Unassembled WGS sequence"/>
</dbReference>
<reference evidence="1 2" key="1">
    <citation type="submission" date="2024-05" db="EMBL/GenBank/DDBJ databases">
        <title>A draft genome resource for the thread blight pathogen Marasmius tenuissimus strain MS-2.</title>
        <authorList>
            <person name="Yulfo-Soto G.E."/>
            <person name="Baruah I.K."/>
            <person name="Amoako-Attah I."/>
            <person name="Bukari Y."/>
            <person name="Meinhardt L.W."/>
            <person name="Bailey B.A."/>
            <person name="Cohen S.P."/>
        </authorList>
    </citation>
    <scope>NUCLEOTIDE SEQUENCE [LARGE SCALE GENOMIC DNA]</scope>
    <source>
        <strain evidence="1 2">MS-2</strain>
    </source>
</reference>
<gene>
    <name evidence="1" type="ORF">AAF712_003953</name>
</gene>
<name>A0ABR3A626_9AGAR</name>
<comment type="caution">
    <text evidence="1">The sequence shown here is derived from an EMBL/GenBank/DDBJ whole genome shotgun (WGS) entry which is preliminary data.</text>
</comment>
<evidence type="ECO:0000313" key="2">
    <source>
        <dbReference type="Proteomes" id="UP001437256"/>
    </source>
</evidence>
<evidence type="ECO:0000313" key="1">
    <source>
        <dbReference type="EMBL" id="KAL0068960.1"/>
    </source>
</evidence>
<sequence>MRTDFASGASMLPPTPAFNQHHSVAFTCSPVSSIAFHCFITLSLPKSATTYLSEAYGLAVTLLSNLLFHNNNPPRPNTLFTDHLNSTRIINDSITTPPPPHSFSSLPAAPSIDGFSTLLAGPDTHLESPTRHLTNQSGTPSLLNPFADFLASQSQNSALNCMIPVALLNTHTPPLRHHTPPSSIHMAAPLN</sequence>
<dbReference type="EMBL" id="JBBXMP010000015">
    <property type="protein sequence ID" value="KAL0068960.1"/>
    <property type="molecule type" value="Genomic_DNA"/>
</dbReference>
<organism evidence="1 2">
    <name type="scientific">Marasmius tenuissimus</name>
    <dbReference type="NCBI Taxonomy" id="585030"/>
    <lineage>
        <taxon>Eukaryota</taxon>
        <taxon>Fungi</taxon>
        <taxon>Dikarya</taxon>
        <taxon>Basidiomycota</taxon>
        <taxon>Agaricomycotina</taxon>
        <taxon>Agaricomycetes</taxon>
        <taxon>Agaricomycetidae</taxon>
        <taxon>Agaricales</taxon>
        <taxon>Marasmiineae</taxon>
        <taxon>Marasmiaceae</taxon>
        <taxon>Marasmius</taxon>
    </lineage>
</organism>
<accession>A0ABR3A626</accession>
<keyword evidence="2" id="KW-1185">Reference proteome</keyword>